<dbReference type="Proteomes" id="UP000838756">
    <property type="component" value="Unassembled WGS sequence"/>
</dbReference>
<sequence>MTAATATAEGGRRVPASSTAAKCRKESSAVPLAPTAPAHLSLAPARTRVYLYVLSFGGFKPNPPRPQSALRRPPRPRRRRLSLAASPPPLPRYRLPTTDSPAKLAPKSTGADVLRVLIATSGHRNRAVPHAIR</sequence>
<dbReference type="AlphaFoldDB" id="A0A8S4R1Z9"/>
<reference evidence="2" key="1">
    <citation type="submission" date="2022-03" db="EMBL/GenBank/DDBJ databases">
        <authorList>
            <person name="Lindestad O."/>
        </authorList>
    </citation>
    <scope>NUCLEOTIDE SEQUENCE</scope>
</reference>
<feature type="compositionally biased region" description="Basic residues" evidence="1">
    <location>
        <begin position="72"/>
        <end position="81"/>
    </location>
</feature>
<evidence type="ECO:0000313" key="2">
    <source>
        <dbReference type="EMBL" id="CAH2229947.1"/>
    </source>
</evidence>
<comment type="caution">
    <text evidence="2">The sequence shown here is derived from an EMBL/GenBank/DDBJ whole genome shotgun (WGS) entry which is preliminary data.</text>
</comment>
<feature type="region of interest" description="Disordered" evidence="1">
    <location>
        <begin position="1"/>
        <end position="32"/>
    </location>
</feature>
<proteinExistence type="predicted"/>
<accession>A0A8S4R1Z9</accession>
<protein>
    <submittedName>
        <fullName evidence="2">Jg14020 protein</fullName>
    </submittedName>
</protein>
<feature type="region of interest" description="Disordered" evidence="1">
    <location>
        <begin position="57"/>
        <end position="107"/>
    </location>
</feature>
<keyword evidence="3" id="KW-1185">Reference proteome</keyword>
<dbReference type="OrthoDB" id="7482233at2759"/>
<evidence type="ECO:0000313" key="3">
    <source>
        <dbReference type="Proteomes" id="UP000838756"/>
    </source>
</evidence>
<gene>
    <name evidence="2" type="primary">jg14020</name>
    <name evidence="2" type="ORF">PAEG_LOCUS9229</name>
</gene>
<evidence type="ECO:0000256" key="1">
    <source>
        <dbReference type="SAM" id="MobiDB-lite"/>
    </source>
</evidence>
<name>A0A8S4R1Z9_9NEOP</name>
<dbReference type="EMBL" id="CAKXAJ010024761">
    <property type="protein sequence ID" value="CAH2229947.1"/>
    <property type="molecule type" value="Genomic_DNA"/>
</dbReference>
<organism evidence="2 3">
    <name type="scientific">Pararge aegeria aegeria</name>
    <dbReference type="NCBI Taxonomy" id="348720"/>
    <lineage>
        <taxon>Eukaryota</taxon>
        <taxon>Metazoa</taxon>
        <taxon>Ecdysozoa</taxon>
        <taxon>Arthropoda</taxon>
        <taxon>Hexapoda</taxon>
        <taxon>Insecta</taxon>
        <taxon>Pterygota</taxon>
        <taxon>Neoptera</taxon>
        <taxon>Endopterygota</taxon>
        <taxon>Lepidoptera</taxon>
        <taxon>Glossata</taxon>
        <taxon>Ditrysia</taxon>
        <taxon>Papilionoidea</taxon>
        <taxon>Nymphalidae</taxon>
        <taxon>Satyrinae</taxon>
        <taxon>Satyrini</taxon>
        <taxon>Parargina</taxon>
        <taxon>Pararge</taxon>
    </lineage>
</organism>